<evidence type="ECO:0000256" key="1">
    <source>
        <dbReference type="SAM" id="Phobius"/>
    </source>
</evidence>
<keyword evidence="2" id="KW-1185">Reference proteome</keyword>
<keyword evidence="1" id="KW-0472">Membrane</keyword>
<protein>
    <submittedName>
        <fullName evidence="3">Uncharacterized protein</fullName>
    </submittedName>
</protein>
<organism evidence="2 3">
    <name type="scientific">Ascaris lumbricoides</name>
    <name type="common">Giant roundworm</name>
    <dbReference type="NCBI Taxonomy" id="6252"/>
    <lineage>
        <taxon>Eukaryota</taxon>
        <taxon>Metazoa</taxon>
        <taxon>Ecdysozoa</taxon>
        <taxon>Nematoda</taxon>
        <taxon>Chromadorea</taxon>
        <taxon>Rhabditida</taxon>
        <taxon>Spirurina</taxon>
        <taxon>Ascaridomorpha</taxon>
        <taxon>Ascaridoidea</taxon>
        <taxon>Ascarididae</taxon>
        <taxon>Ascaris</taxon>
    </lineage>
</organism>
<evidence type="ECO:0000313" key="3">
    <source>
        <dbReference type="WBParaSite" id="ALUE_0000997501-mRNA-1"/>
    </source>
</evidence>
<keyword evidence="1" id="KW-0812">Transmembrane</keyword>
<name>A0A0M3I165_ASCLU</name>
<sequence length="54" mass="6645">MEHVLMFVLNKRQYFASLPFCLYIHVLPISIRRQFVCSYLRALSTTWRKLNKRR</sequence>
<dbReference type="Proteomes" id="UP000036681">
    <property type="component" value="Unplaced"/>
</dbReference>
<proteinExistence type="predicted"/>
<feature type="transmembrane region" description="Helical" evidence="1">
    <location>
        <begin position="12"/>
        <end position="31"/>
    </location>
</feature>
<evidence type="ECO:0000313" key="2">
    <source>
        <dbReference type="Proteomes" id="UP000036681"/>
    </source>
</evidence>
<reference evidence="3" key="1">
    <citation type="submission" date="2017-02" db="UniProtKB">
        <authorList>
            <consortium name="WormBaseParasite"/>
        </authorList>
    </citation>
    <scope>IDENTIFICATION</scope>
</reference>
<dbReference type="WBParaSite" id="ALUE_0000997501-mRNA-1">
    <property type="protein sequence ID" value="ALUE_0000997501-mRNA-1"/>
    <property type="gene ID" value="ALUE_0000997501"/>
</dbReference>
<accession>A0A0M3I165</accession>
<keyword evidence="1" id="KW-1133">Transmembrane helix</keyword>
<dbReference type="AlphaFoldDB" id="A0A0M3I165"/>